<reference evidence="2 3" key="1">
    <citation type="submission" date="2016-03" db="EMBL/GenBank/DDBJ databases">
        <title>Whole genome sequencing of Grifola frondosa 9006-11.</title>
        <authorList>
            <person name="Min B."/>
            <person name="Park H."/>
            <person name="Kim J.-G."/>
            <person name="Cho H."/>
            <person name="Oh Y.-L."/>
            <person name="Kong W.-S."/>
            <person name="Choi I.-G."/>
        </authorList>
    </citation>
    <scope>NUCLEOTIDE SEQUENCE [LARGE SCALE GENOMIC DNA]</scope>
    <source>
        <strain evidence="2 3">9006-11</strain>
    </source>
</reference>
<evidence type="ECO:0000313" key="2">
    <source>
        <dbReference type="EMBL" id="OBZ71558.1"/>
    </source>
</evidence>
<feature type="compositionally biased region" description="Polar residues" evidence="1">
    <location>
        <begin position="44"/>
        <end position="61"/>
    </location>
</feature>
<evidence type="ECO:0000256" key="1">
    <source>
        <dbReference type="SAM" id="MobiDB-lite"/>
    </source>
</evidence>
<dbReference type="AlphaFoldDB" id="A0A1C7M487"/>
<proteinExistence type="predicted"/>
<organism evidence="2 3">
    <name type="scientific">Grifola frondosa</name>
    <name type="common">Maitake</name>
    <name type="synonym">Polyporus frondosus</name>
    <dbReference type="NCBI Taxonomy" id="5627"/>
    <lineage>
        <taxon>Eukaryota</taxon>
        <taxon>Fungi</taxon>
        <taxon>Dikarya</taxon>
        <taxon>Basidiomycota</taxon>
        <taxon>Agaricomycotina</taxon>
        <taxon>Agaricomycetes</taxon>
        <taxon>Polyporales</taxon>
        <taxon>Grifolaceae</taxon>
        <taxon>Grifola</taxon>
    </lineage>
</organism>
<dbReference type="Gene3D" id="1.25.40.180">
    <property type="match status" value="1"/>
</dbReference>
<comment type="caution">
    <text evidence="2">The sequence shown here is derived from an EMBL/GenBank/DDBJ whole genome shotgun (WGS) entry which is preliminary data.</text>
</comment>
<dbReference type="Proteomes" id="UP000092993">
    <property type="component" value="Unassembled WGS sequence"/>
</dbReference>
<gene>
    <name evidence="2" type="ORF">A0H81_08504</name>
</gene>
<accession>A0A1C7M487</accession>
<dbReference type="OMA" id="QDGHNIT"/>
<dbReference type="EMBL" id="LUGG01000011">
    <property type="protein sequence ID" value="OBZ71558.1"/>
    <property type="molecule type" value="Genomic_DNA"/>
</dbReference>
<sequence>MAFHESRGVKCGTDRALVWRSGQKQVGTNPGVPSRHTDILYSGNARQPDSSRQKTGISSQGQMWLGPDGDALLAARSGQLPQMAPRSPFNPNAKSFVPASERASGSVVANEADAQDRMPTYYNWLPFFRRGTVSGDAQSVRSCSSDLVHVAPWPWPEEQLRYLARKFVERAKQVGREELPPLAPFAKSVYDEFVQEGGSKMPSAEKFQWMLEVHIWKDFCEVWRANSAVNANTTVIGTRWNHKDDHNANLDLVAFVGDLFMHDLLSCKFIIMCLRTLVDNLRSDDEVQALQTMLTHVDDRLLQQDDPARYFFAEQLRPALADATLIQNLSDDGRERVLETSAIVNKWVSEYAPPALAVESPARQLPTAV</sequence>
<protein>
    <submittedName>
        <fullName evidence="2">Uncharacterized protein</fullName>
    </submittedName>
</protein>
<dbReference type="InterPro" id="IPR016024">
    <property type="entry name" value="ARM-type_fold"/>
</dbReference>
<evidence type="ECO:0000313" key="3">
    <source>
        <dbReference type="Proteomes" id="UP000092993"/>
    </source>
</evidence>
<dbReference type="SUPFAM" id="SSF48371">
    <property type="entry name" value="ARM repeat"/>
    <property type="match status" value="1"/>
</dbReference>
<name>A0A1C7M487_GRIFR</name>
<feature type="region of interest" description="Disordered" evidence="1">
    <location>
        <begin position="22"/>
        <end position="61"/>
    </location>
</feature>
<dbReference type="OrthoDB" id="3071225at2759"/>
<keyword evidence="3" id="KW-1185">Reference proteome</keyword>